<evidence type="ECO:0000256" key="1">
    <source>
        <dbReference type="SAM" id="SignalP"/>
    </source>
</evidence>
<evidence type="ECO:0000313" key="4">
    <source>
        <dbReference type="Proteomes" id="UP001181622"/>
    </source>
</evidence>
<accession>A0ABU1DE03</accession>
<dbReference type="Proteomes" id="UP001181622">
    <property type="component" value="Unassembled WGS sequence"/>
</dbReference>
<dbReference type="Pfam" id="PF12275">
    <property type="entry name" value="DUF3616"/>
    <property type="match status" value="1"/>
</dbReference>
<organism evidence="3 4">
    <name type="scientific">Chelatococcus sambhunathii</name>
    <dbReference type="NCBI Taxonomy" id="363953"/>
    <lineage>
        <taxon>Bacteria</taxon>
        <taxon>Pseudomonadati</taxon>
        <taxon>Pseudomonadota</taxon>
        <taxon>Alphaproteobacteria</taxon>
        <taxon>Hyphomicrobiales</taxon>
        <taxon>Chelatococcaceae</taxon>
        <taxon>Chelatococcus</taxon>
    </lineage>
</organism>
<feature type="signal peptide" evidence="1">
    <location>
        <begin position="1"/>
        <end position="28"/>
    </location>
</feature>
<keyword evidence="4" id="KW-1185">Reference proteome</keyword>
<dbReference type="InterPro" id="IPR022060">
    <property type="entry name" value="DUF3616"/>
</dbReference>
<feature type="chain" id="PRO_5046510318" evidence="1">
    <location>
        <begin position="29"/>
        <end position="371"/>
    </location>
</feature>
<reference evidence="3" key="1">
    <citation type="submission" date="2020-10" db="EMBL/GenBank/DDBJ databases">
        <authorList>
            <person name="Abbas A."/>
            <person name="Razzaq R."/>
            <person name="Waqas M."/>
            <person name="Abbas N."/>
            <person name="Nielsen T.K."/>
            <person name="Hansen L.H."/>
            <person name="Hussain S."/>
            <person name="Shahid M."/>
        </authorList>
    </citation>
    <scope>NUCLEOTIDE SEQUENCE</scope>
    <source>
        <strain evidence="3">S14</strain>
    </source>
</reference>
<name>A0ABU1DE03_9HYPH</name>
<gene>
    <name evidence="3" type="ORF">IHQ68_06915</name>
</gene>
<feature type="domain" description="DUF3616" evidence="2">
    <location>
        <begin position="181"/>
        <end position="243"/>
    </location>
</feature>
<comment type="caution">
    <text evidence="3">The sequence shown here is derived from an EMBL/GenBank/DDBJ whole genome shotgun (WGS) entry which is preliminary data.</text>
</comment>
<dbReference type="EMBL" id="JADBEO010000011">
    <property type="protein sequence ID" value="MDR4306346.1"/>
    <property type="molecule type" value="Genomic_DNA"/>
</dbReference>
<dbReference type="RefSeq" id="WP_309390162.1">
    <property type="nucleotide sequence ID" value="NZ_JADBEO010000011.1"/>
</dbReference>
<proteinExistence type="predicted"/>
<evidence type="ECO:0000313" key="3">
    <source>
        <dbReference type="EMBL" id="MDR4306346.1"/>
    </source>
</evidence>
<sequence>MLDRRPRRPGVRLAFALLAAAGAAPALAADKPWPLLKPSDGPLALSGSFGFDSKNPDPKEREKDIADLRRAASGVACGAPDRCLIAFDEGAEARLVTLTKDAYAPVGAPVVLGDLKEADAEAVAVDEPDQAGARRYYVAGSHAVSRKRCKPNKDARHVWRFGVAADGGVSGPAESADLWKLAKTTELAPFLDKCLGTRSPEKEPGKTGERGFDIEGMAWRGGRLYFGLRGPSQGVTTSVLSVDAKALFEGGDAAAKVLPVEVGEKRAIRDMQSVKDGVLLLVGPDDDTRDDDPQPWPTWRLLLWDGESPVAQPIGEFDLSGVKPRKLAGCKDKHAKLEAMAATDQPNGWRIVMLSDGLCDGGPLWFDVARP</sequence>
<keyword evidence="1" id="KW-0732">Signal</keyword>
<evidence type="ECO:0000259" key="2">
    <source>
        <dbReference type="Pfam" id="PF12275"/>
    </source>
</evidence>
<protein>
    <submittedName>
        <fullName evidence="3">DUF3616 domain-containing protein</fullName>
    </submittedName>
</protein>